<protein>
    <submittedName>
        <fullName evidence="1">Uncharacterized protein</fullName>
    </submittedName>
</protein>
<evidence type="ECO:0000313" key="1">
    <source>
        <dbReference type="EMBL" id="NEU05982.1"/>
    </source>
</evidence>
<name>A0A6M0H8R2_9CLOT</name>
<dbReference type="EMBL" id="JAAGPU010000030">
    <property type="protein sequence ID" value="NEU05982.1"/>
    <property type="molecule type" value="Genomic_DNA"/>
</dbReference>
<keyword evidence="2" id="KW-1185">Reference proteome</keyword>
<dbReference type="AlphaFoldDB" id="A0A6M0H8R2"/>
<gene>
    <name evidence="1" type="ORF">G3M99_14190</name>
</gene>
<organism evidence="1 2">
    <name type="scientific">Clostridium senegalense</name>
    <dbReference type="NCBI Taxonomy" id="1465809"/>
    <lineage>
        <taxon>Bacteria</taxon>
        <taxon>Bacillati</taxon>
        <taxon>Bacillota</taxon>
        <taxon>Clostridia</taxon>
        <taxon>Eubacteriales</taxon>
        <taxon>Clostridiaceae</taxon>
        <taxon>Clostridium</taxon>
    </lineage>
</organism>
<sequence>MEVIIKLKDKKDPVIYIGDRIDVLDFTMNGTKYKQIRCFKKGFSKSELIDEKLIVKITNKEEN</sequence>
<dbReference type="RefSeq" id="WP_061995945.1">
    <property type="nucleotide sequence ID" value="NZ_JAAGPU010000030.1"/>
</dbReference>
<proteinExistence type="predicted"/>
<comment type="caution">
    <text evidence="1">The sequence shown here is derived from an EMBL/GenBank/DDBJ whole genome shotgun (WGS) entry which is preliminary data.</text>
</comment>
<evidence type="ECO:0000313" key="2">
    <source>
        <dbReference type="Proteomes" id="UP000481872"/>
    </source>
</evidence>
<accession>A0A6M0H8R2</accession>
<reference evidence="1 2" key="1">
    <citation type="submission" date="2020-02" db="EMBL/GenBank/DDBJ databases">
        <title>Genome assembly of a novel Clostridium senegalense strain.</title>
        <authorList>
            <person name="Gupta T.B."/>
            <person name="Jauregui R."/>
            <person name="Maclean P."/>
            <person name="Nawarathana A."/>
            <person name="Brightwell G."/>
        </authorList>
    </citation>
    <scope>NUCLEOTIDE SEQUENCE [LARGE SCALE GENOMIC DNA]</scope>
    <source>
        <strain evidence="1 2">AGRFS4</strain>
    </source>
</reference>
<dbReference type="Proteomes" id="UP000481872">
    <property type="component" value="Unassembled WGS sequence"/>
</dbReference>